<evidence type="ECO:0000313" key="6">
    <source>
        <dbReference type="EMBL" id="AFN65422.1"/>
    </source>
</evidence>
<dbReference type="GO" id="GO:1990904">
    <property type="term" value="C:ribonucleoprotein complex"/>
    <property type="evidence" value="ECO:0007669"/>
    <property type="project" value="UniProtKB-KW"/>
</dbReference>
<dbReference type="InterPro" id="IPR001705">
    <property type="entry name" value="Ribosomal_bL33"/>
</dbReference>
<dbReference type="GO" id="GO:0005737">
    <property type="term" value="C:cytoplasm"/>
    <property type="evidence" value="ECO:0007669"/>
    <property type="project" value="UniProtKB-ARBA"/>
</dbReference>
<dbReference type="SUPFAM" id="SSF57829">
    <property type="entry name" value="Zn-binding ribosomal proteins"/>
    <property type="match status" value="1"/>
</dbReference>
<evidence type="ECO:0000256" key="1">
    <source>
        <dbReference type="ARBA" id="ARBA00007596"/>
    </source>
</evidence>
<dbReference type="Proteomes" id="UP000009005">
    <property type="component" value="Chromosome"/>
</dbReference>
<dbReference type="KEGG" id="mwe:WEN_03215"/>
<dbReference type="OrthoDB" id="9801333at2"/>
<accession>I6ZFM4</accession>
<organism evidence="6 7">
    <name type="scientific">Mycoplasma wenyonii (strain Massachusetts)</name>
    <name type="common">Eperythrozoon wenyonii</name>
    <dbReference type="NCBI Taxonomy" id="1197325"/>
    <lineage>
        <taxon>Bacteria</taxon>
        <taxon>Bacillati</taxon>
        <taxon>Mycoplasmatota</taxon>
        <taxon>Mollicutes</taxon>
        <taxon>Mycoplasmataceae</taxon>
        <taxon>Mycoplasma</taxon>
    </lineage>
</organism>
<evidence type="ECO:0000256" key="3">
    <source>
        <dbReference type="ARBA" id="ARBA00023274"/>
    </source>
</evidence>
<gene>
    <name evidence="5" type="primary">rpmG</name>
    <name evidence="6" type="ordered locus">WEN_03215</name>
</gene>
<comment type="similarity">
    <text evidence="1 5">Belongs to the bacterial ribosomal protein bL33 family.</text>
</comment>
<dbReference type="Pfam" id="PF00471">
    <property type="entry name" value="Ribosomal_L33"/>
    <property type="match status" value="1"/>
</dbReference>
<dbReference type="InterPro" id="IPR038584">
    <property type="entry name" value="Ribosomal_bL33_sf"/>
</dbReference>
<dbReference type="HAMAP" id="MF_00294">
    <property type="entry name" value="Ribosomal_bL33"/>
    <property type="match status" value="1"/>
</dbReference>
<keyword evidence="3 5" id="KW-0687">Ribonucleoprotein</keyword>
<dbReference type="EMBL" id="CP003703">
    <property type="protein sequence ID" value="AFN65422.1"/>
    <property type="molecule type" value="Genomic_DNA"/>
</dbReference>
<dbReference type="HOGENOM" id="CLU_190949_0_2_14"/>
<protein>
    <recommendedName>
        <fullName evidence="4 5">Large ribosomal subunit protein bL33</fullName>
    </recommendedName>
</protein>
<dbReference type="Gene3D" id="2.20.28.120">
    <property type="entry name" value="Ribosomal protein L33"/>
    <property type="match status" value="1"/>
</dbReference>
<name>I6ZFM4_MYCWM</name>
<dbReference type="NCBIfam" id="NF001764">
    <property type="entry name" value="PRK00504.1"/>
    <property type="match status" value="1"/>
</dbReference>
<dbReference type="GO" id="GO:0003735">
    <property type="term" value="F:structural constituent of ribosome"/>
    <property type="evidence" value="ECO:0007669"/>
    <property type="project" value="InterPro"/>
</dbReference>
<evidence type="ECO:0000313" key="7">
    <source>
        <dbReference type="Proteomes" id="UP000009005"/>
    </source>
</evidence>
<dbReference type="NCBIfam" id="TIGR01023">
    <property type="entry name" value="rpmG_bact"/>
    <property type="match status" value="1"/>
</dbReference>
<reference evidence="6 7" key="1">
    <citation type="journal article" date="2012" name="J. Bacteriol.">
        <title>Complete genome sequence of Mycoplasma wenyonii strain Massachusetts.</title>
        <authorList>
            <person name="Dos Santos A.P."/>
            <person name="Guimaraes A.M."/>
            <person name="do Nascimento N.C."/>
            <person name="Sanmiguel P.J."/>
            <person name="Messick J.B."/>
        </authorList>
    </citation>
    <scope>NUCLEOTIDE SEQUENCE [LARGE SCALE GENOMIC DNA]</scope>
    <source>
        <strain evidence="6 7">Massachusetts</strain>
    </source>
</reference>
<dbReference type="GO" id="GO:0005840">
    <property type="term" value="C:ribosome"/>
    <property type="evidence" value="ECO:0007669"/>
    <property type="project" value="UniProtKB-KW"/>
</dbReference>
<evidence type="ECO:0000256" key="2">
    <source>
        <dbReference type="ARBA" id="ARBA00022980"/>
    </source>
</evidence>
<sequence>MAPRIVILFECSECKFRYYLSQKKIDKTVVNKKLELKKFCKKCRKHSKHIERKPD</sequence>
<keyword evidence="2 5" id="KW-0689">Ribosomal protein</keyword>
<dbReference type="AlphaFoldDB" id="I6ZFM4"/>
<dbReference type="PATRIC" id="fig|1197325.3.peg.695"/>
<dbReference type="RefSeq" id="WP_014850131.1">
    <property type="nucleotide sequence ID" value="NC_018149.1"/>
</dbReference>
<dbReference type="InterPro" id="IPR011332">
    <property type="entry name" value="Ribosomal_zn-bd"/>
</dbReference>
<evidence type="ECO:0000256" key="5">
    <source>
        <dbReference type="HAMAP-Rule" id="MF_00294"/>
    </source>
</evidence>
<evidence type="ECO:0000256" key="4">
    <source>
        <dbReference type="ARBA" id="ARBA00035176"/>
    </source>
</evidence>
<dbReference type="STRING" id="1197325.WEN_03215"/>
<keyword evidence="7" id="KW-1185">Reference proteome</keyword>
<dbReference type="GO" id="GO:0006412">
    <property type="term" value="P:translation"/>
    <property type="evidence" value="ECO:0007669"/>
    <property type="project" value="UniProtKB-UniRule"/>
</dbReference>
<proteinExistence type="inferred from homology"/>